<dbReference type="Gene3D" id="3.30.420.240">
    <property type="match status" value="1"/>
</dbReference>
<organism evidence="3">
    <name type="scientific">marine sediment metagenome</name>
    <dbReference type="NCBI Taxonomy" id="412755"/>
    <lineage>
        <taxon>unclassified sequences</taxon>
        <taxon>metagenomes</taxon>
        <taxon>ecological metagenomes</taxon>
    </lineage>
</organism>
<feature type="non-terminal residue" evidence="3">
    <location>
        <position position="1"/>
    </location>
</feature>
<reference evidence="3" key="1">
    <citation type="journal article" date="2014" name="Front. Microbiol.">
        <title>High frequency of phylogenetically diverse reductive dehalogenase-homologous genes in deep subseafloor sedimentary metagenomes.</title>
        <authorList>
            <person name="Kawai M."/>
            <person name="Futagami T."/>
            <person name="Toyoda A."/>
            <person name="Takaki Y."/>
            <person name="Nishi S."/>
            <person name="Hori S."/>
            <person name="Arai W."/>
            <person name="Tsubouchi T."/>
            <person name="Morono Y."/>
            <person name="Uchiyama I."/>
            <person name="Ito T."/>
            <person name="Fujiyama A."/>
            <person name="Inagaki F."/>
            <person name="Takami H."/>
        </authorList>
    </citation>
    <scope>NUCLEOTIDE SEQUENCE</scope>
    <source>
        <strain evidence="3">Expedition CK06-06</strain>
    </source>
</reference>
<evidence type="ECO:0000313" key="3">
    <source>
        <dbReference type="EMBL" id="GAI06228.1"/>
    </source>
</evidence>
<proteinExistence type="predicted"/>
<dbReference type="EMBL" id="BARV01011301">
    <property type="protein sequence ID" value="GAI06228.1"/>
    <property type="molecule type" value="Genomic_DNA"/>
</dbReference>
<keyword evidence="1" id="KW-1188">Viral release from host cell</keyword>
<sequence length="251" mass="28282">VEAERERLGENHPLFLTQYCLVPIHGGGGYLSLQHRSQLQGNHSRKHQPEPGKAYVAGIDLAGEAEEEAGAYLRAVKPRQDSTVVTIGELDFSICDEIQKQPRVKVVEHYWWTGKKHAELYPQLIDILKNVWHCRKVVIDATGVGQPVASFLRQSLGSRVSPFIFTGRSKSELGFSLLAAINSGRLKMYESDGSDECQQFWFEMEKAKSQYRPSQTMNFYVDPSQGHDDFLMSLALLVEAAKRYEPRGARG</sequence>
<gene>
    <name evidence="3" type="ORF">S06H3_21499</name>
</gene>
<name>X1KHR4_9ZZZZ</name>
<dbReference type="AlphaFoldDB" id="X1KHR4"/>
<accession>X1KHR4</accession>
<protein>
    <recommendedName>
        <fullName evidence="2">Terminase large subunit gp17-like C-terminal domain-containing protein</fullName>
    </recommendedName>
</protein>
<dbReference type="Pfam" id="PF17289">
    <property type="entry name" value="Terminase_6C"/>
    <property type="match status" value="1"/>
</dbReference>
<dbReference type="InterPro" id="IPR035421">
    <property type="entry name" value="Terminase_6C"/>
</dbReference>
<comment type="caution">
    <text evidence="3">The sequence shown here is derived from an EMBL/GenBank/DDBJ whole genome shotgun (WGS) entry which is preliminary data.</text>
</comment>
<feature type="non-terminal residue" evidence="3">
    <location>
        <position position="251"/>
    </location>
</feature>
<evidence type="ECO:0000259" key="2">
    <source>
        <dbReference type="Pfam" id="PF17289"/>
    </source>
</evidence>
<feature type="domain" description="Terminase large subunit gp17-like C-terminal" evidence="2">
    <location>
        <begin position="98"/>
        <end position="235"/>
    </location>
</feature>
<evidence type="ECO:0000256" key="1">
    <source>
        <dbReference type="ARBA" id="ARBA00022612"/>
    </source>
</evidence>